<gene>
    <name evidence="2" type="ORF">J8TS2_29090</name>
</gene>
<comment type="caution">
    <text evidence="2">The sequence shown here is derived from an EMBL/GenBank/DDBJ whole genome shotgun (WGS) entry which is preliminary data.</text>
</comment>
<evidence type="ECO:0008006" key="4">
    <source>
        <dbReference type="Google" id="ProtNLM"/>
    </source>
</evidence>
<evidence type="ECO:0000256" key="1">
    <source>
        <dbReference type="SAM" id="Phobius"/>
    </source>
</evidence>
<proteinExistence type="predicted"/>
<feature type="transmembrane region" description="Helical" evidence="1">
    <location>
        <begin position="52"/>
        <end position="73"/>
    </location>
</feature>
<dbReference type="RefSeq" id="WP_212966746.1">
    <property type="nucleotide sequence ID" value="NZ_BORB01000026.1"/>
</dbReference>
<keyword evidence="3" id="KW-1185">Reference proteome</keyword>
<evidence type="ECO:0000313" key="2">
    <source>
        <dbReference type="EMBL" id="GIN58590.1"/>
    </source>
</evidence>
<sequence length="184" mass="21504">MREKYETKHIFMAIGICFIVVSPIMIIFIPLMLAEFFHYTPKVWHVFVPMENYLTCAIGLMFFIVAFMLLFLLEIHKKSIILCLVCLGLGIASIYIASQSYQRLADDHLSYQEIFTTQRHDYPWEEVKEVTQIIERGGNSKYTFVFHDGNDLTIDENGHFIEIKGKLLNKLQDTGIEFVQIRLE</sequence>
<feature type="transmembrane region" description="Helical" evidence="1">
    <location>
        <begin position="80"/>
        <end position="98"/>
    </location>
</feature>
<dbReference type="Proteomes" id="UP000679950">
    <property type="component" value="Unassembled WGS sequence"/>
</dbReference>
<keyword evidence="1" id="KW-0472">Membrane</keyword>
<feature type="transmembrane region" description="Helical" evidence="1">
    <location>
        <begin position="12"/>
        <end position="32"/>
    </location>
</feature>
<reference evidence="2 3" key="1">
    <citation type="submission" date="2021-03" db="EMBL/GenBank/DDBJ databases">
        <title>Antimicrobial resistance genes in bacteria isolated from Japanese honey, and their potential for conferring macrolide and lincosamide resistance in the American foulbrood pathogen Paenibacillus larvae.</title>
        <authorList>
            <person name="Okamoto M."/>
            <person name="Kumagai M."/>
            <person name="Kanamori H."/>
            <person name="Takamatsu D."/>
        </authorList>
    </citation>
    <scope>NUCLEOTIDE SEQUENCE [LARGE SCALE GENOMIC DNA]</scope>
    <source>
        <strain evidence="2 3">J8TS2</strain>
    </source>
</reference>
<accession>A0ABQ4KKW0</accession>
<keyword evidence="1" id="KW-1133">Transmembrane helix</keyword>
<evidence type="ECO:0000313" key="3">
    <source>
        <dbReference type="Proteomes" id="UP000679950"/>
    </source>
</evidence>
<name>A0ABQ4KKW0_9BACI</name>
<protein>
    <recommendedName>
        <fullName evidence="4">NADH dehydrogenase subunit 6</fullName>
    </recommendedName>
</protein>
<keyword evidence="1" id="KW-0812">Transmembrane</keyword>
<organism evidence="2 3">
    <name type="scientific">Lederbergia ruris</name>
    <dbReference type="NCBI Taxonomy" id="217495"/>
    <lineage>
        <taxon>Bacteria</taxon>
        <taxon>Bacillati</taxon>
        <taxon>Bacillota</taxon>
        <taxon>Bacilli</taxon>
        <taxon>Bacillales</taxon>
        <taxon>Bacillaceae</taxon>
        <taxon>Lederbergia</taxon>
    </lineage>
</organism>
<dbReference type="EMBL" id="BORB01000026">
    <property type="protein sequence ID" value="GIN58590.1"/>
    <property type="molecule type" value="Genomic_DNA"/>
</dbReference>